<evidence type="ECO:0000256" key="1">
    <source>
        <dbReference type="SAM" id="MobiDB-lite"/>
    </source>
</evidence>
<dbReference type="Proteomes" id="UP000231379">
    <property type="component" value="Unassembled WGS sequence"/>
</dbReference>
<organism evidence="2 3">
    <name type="scientific">Candidatus Kaiserbacteria bacterium CG10_big_fil_rev_8_21_14_0_10_59_10</name>
    <dbReference type="NCBI Taxonomy" id="1974612"/>
    <lineage>
        <taxon>Bacteria</taxon>
        <taxon>Candidatus Kaiseribacteriota</taxon>
    </lineage>
</organism>
<dbReference type="InterPro" id="IPR055151">
    <property type="entry name" value="GH113"/>
</dbReference>
<dbReference type="CDD" id="cd19608">
    <property type="entry name" value="GH113_mannanase-like"/>
    <property type="match status" value="1"/>
</dbReference>
<dbReference type="AlphaFoldDB" id="A0A2H0U6Z6"/>
<dbReference type="Pfam" id="PF22612">
    <property type="entry name" value="GH113"/>
    <property type="match status" value="1"/>
</dbReference>
<sequence length="601" mass="65974">MEHATMSRALATSIALGIVSLGALMAWWPEKSEAAVANWQQGATLVPQSSTDLGSESARESLRDLAATGASHVGIVVPYYQSNTRSSDIAPGWNTPTDEALIAAIEYARSLGLQVTLKLHLESYDGSWRAHINPDDRDAWFSRYRERLLHLAAIAESHGAAMLNIGTELVSVAAGVMHPSNTANWQSLIADVRGVYSGSLVYGANSTNNTDDPFVNEKKFIEFWPQLDYAGLSVYYNLNSPTNAVDDIKSAWHFWNNNDIRAFSQSVGKPLLFLEIGYRSLEGARHDPWNWSRGGAVDLHEQAHAYEALLSYWNDYDYVHGVYWWKWETNPHAGGSGDNNYTPQNKPAEEVVTRWFTNAAPPVSQPQNPPTFTSDADPSPASPETGHNTTVHVSVQNIGDEFIGGIVDVEIYNESGQQVFQHFFENQSFGSGETKQYMPTWNAAAAGLYRVAIGVFTAGWSNVVHWNNEAATIAVGGNGGGEPPPPPPPENGDDTPPPAPGPENGDIDIWWPTDGAGISGTQPFKALLQDAALPEYRMFWQVDGDRLNEMHDSDEGWFHKRAWVDVSGWNWRGAGPYVVNFVARNLSGALIAERAVSILVH</sequence>
<evidence type="ECO:0000313" key="3">
    <source>
        <dbReference type="Proteomes" id="UP000231379"/>
    </source>
</evidence>
<gene>
    <name evidence="2" type="ORF">COU20_03535</name>
</gene>
<dbReference type="EMBL" id="PFBM01000021">
    <property type="protein sequence ID" value="PIR82203.1"/>
    <property type="molecule type" value="Genomic_DNA"/>
</dbReference>
<evidence type="ECO:0000313" key="2">
    <source>
        <dbReference type="EMBL" id="PIR82203.1"/>
    </source>
</evidence>
<accession>A0A2H0U6Z6</accession>
<dbReference type="InterPro" id="IPR017853">
    <property type="entry name" value="GH"/>
</dbReference>
<proteinExistence type="predicted"/>
<dbReference type="Gene3D" id="2.60.40.10">
    <property type="entry name" value="Immunoglobulins"/>
    <property type="match status" value="1"/>
</dbReference>
<protein>
    <recommendedName>
        <fullName evidence="4">Glycoside hydrolase family 5 domain-containing protein</fullName>
    </recommendedName>
</protein>
<dbReference type="InterPro" id="IPR013783">
    <property type="entry name" value="Ig-like_fold"/>
</dbReference>
<evidence type="ECO:0008006" key="4">
    <source>
        <dbReference type="Google" id="ProtNLM"/>
    </source>
</evidence>
<dbReference type="Gene3D" id="3.20.20.80">
    <property type="entry name" value="Glycosidases"/>
    <property type="match status" value="1"/>
</dbReference>
<feature type="region of interest" description="Disordered" evidence="1">
    <location>
        <begin position="360"/>
        <end position="387"/>
    </location>
</feature>
<dbReference type="SUPFAM" id="SSF51445">
    <property type="entry name" value="(Trans)glycosidases"/>
    <property type="match status" value="1"/>
</dbReference>
<name>A0A2H0U6Z6_9BACT</name>
<feature type="compositionally biased region" description="Pro residues" evidence="1">
    <location>
        <begin position="482"/>
        <end position="501"/>
    </location>
</feature>
<reference evidence="3" key="1">
    <citation type="submission" date="2017-09" db="EMBL/GenBank/DDBJ databases">
        <title>Depth-based differentiation of microbial function through sediment-hosted aquifers and enrichment of novel symbionts in the deep terrestrial subsurface.</title>
        <authorList>
            <person name="Probst A.J."/>
            <person name="Ladd B."/>
            <person name="Jarett J.K."/>
            <person name="Geller-Mcgrath D.E."/>
            <person name="Sieber C.M.K."/>
            <person name="Emerson J.B."/>
            <person name="Anantharaman K."/>
            <person name="Thomas B.C."/>
            <person name="Malmstrom R."/>
            <person name="Stieglmeier M."/>
            <person name="Klingl A."/>
            <person name="Woyke T."/>
            <person name="Ryan C.M."/>
            <person name="Banfield J.F."/>
        </authorList>
    </citation>
    <scope>NUCLEOTIDE SEQUENCE [LARGE SCALE GENOMIC DNA]</scope>
</reference>
<comment type="caution">
    <text evidence="2">The sequence shown here is derived from an EMBL/GenBank/DDBJ whole genome shotgun (WGS) entry which is preliminary data.</text>
</comment>
<feature type="region of interest" description="Disordered" evidence="1">
    <location>
        <begin position="474"/>
        <end position="507"/>
    </location>
</feature>